<dbReference type="PANTHER" id="PTHR46411:SF2">
    <property type="entry name" value="AAA+ ATPASE DOMAIN-CONTAINING PROTEIN"/>
    <property type="match status" value="1"/>
</dbReference>
<feature type="region of interest" description="Disordered" evidence="1">
    <location>
        <begin position="1"/>
        <end position="138"/>
    </location>
</feature>
<proteinExistence type="predicted"/>
<feature type="compositionally biased region" description="Basic and acidic residues" evidence="1">
    <location>
        <begin position="13"/>
        <end position="35"/>
    </location>
</feature>
<dbReference type="Proteomes" id="UP001629113">
    <property type="component" value="Unassembled WGS sequence"/>
</dbReference>
<sequence>MIRLRNDGNIVVLDRDSDSGSDDASRSSDEERDRLLVNSTISRDTTQNNKEGDSVDLSKLAAREYGLSLKPRVTAQSHRPETSRPPPSPSPSRPQAKVRPRPGPPPPPPPPSGFRGLPPPGPGFDSPPLPPPPPGIQGWNLSTNANIIRAHPRSLLSKVLPGVDINAKFLCNDGSLPGFETYNWREKLRPTSRRRSEADLDTVYKRDTKANWLPHDGLNYNSRQQLVQGWMRTAKSSESSQPDHSPQRSIESHTEQNLAAILGRAAENELGLDLYDNSRQSMFIGSLLDTIETLRAERHFMEYLLKSPLQAPQPPQPPKPPKHVNTAELAPRQQTLHRVFCSASNHDHDQEIYEDVPARTVYEFGQDPRLSGKTVIRSIGHYISQHKEISSIVFKEHTCVEDRDPRVSPSSASTKLKANRRSSRGERLMVISEVLQKTLGDIALCPIKTSRVNPYGMYEMDAPYLFLYHHRALLRQFTKDKVGSEREHVLVLLEFLDSQYGGEYSEADSQIAKGIIHENHIEKLYRPNDVFIHKGGKKPMAYVIEDWPEISQVELKITCWRWSYNGIRLSRDVTSIKMPLREILNIDQVSCIPIALASDDVLEDLRRRGRKFWSMKTQYFGCYSGHDVNKTLHHASTPEA</sequence>
<evidence type="ECO:0000256" key="1">
    <source>
        <dbReference type="SAM" id="MobiDB-lite"/>
    </source>
</evidence>
<gene>
    <name evidence="2" type="ORF">PVAG01_05656</name>
</gene>
<organism evidence="2 3">
    <name type="scientific">Phlyctema vagabunda</name>
    <dbReference type="NCBI Taxonomy" id="108571"/>
    <lineage>
        <taxon>Eukaryota</taxon>
        <taxon>Fungi</taxon>
        <taxon>Dikarya</taxon>
        <taxon>Ascomycota</taxon>
        <taxon>Pezizomycotina</taxon>
        <taxon>Leotiomycetes</taxon>
        <taxon>Helotiales</taxon>
        <taxon>Dermateaceae</taxon>
        <taxon>Phlyctema</taxon>
    </lineage>
</organism>
<reference evidence="2 3" key="1">
    <citation type="submission" date="2024-06" db="EMBL/GenBank/DDBJ databases">
        <title>Complete genome of Phlyctema vagabunda strain 19-DSS-EL-015.</title>
        <authorList>
            <person name="Fiorenzani C."/>
        </authorList>
    </citation>
    <scope>NUCLEOTIDE SEQUENCE [LARGE SCALE GENOMIC DNA]</scope>
    <source>
        <strain evidence="2 3">19-DSS-EL-015</strain>
    </source>
</reference>
<feature type="compositionally biased region" description="Polar residues" evidence="1">
    <location>
        <begin position="234"/>
        <end position="249"/>
    </location>
</feature>
<evidence type="ECO:0000313" key="3">
    <source>
        <dbReference type="Proteomes" id="UP001629113"/>
    </source>
</evidence>
<keyword evidence="3" id="KW-1185">Reference proteome</keyword>
<comment type="caution">
    <text evidence="2">The sequence shown here is derived from an EMBL/GenBank/DDBJ whole genome shotgun (WGS) entry which is preliminary data.</text>
</comment>
<accession>A0ABR4PKQ8</accession>
<feature type="compositionally biased region" description="Pro residues" evidence="1">
    <location>
        <begin position="101"/>
        <end position="135"/>
    </location>
</feature>
<dbReference type="EMBL" id="JBFCZG010000004">
    <property type="protein sequence ID" value="KAL3423909.1"/>
    <property type="molecule type" value="Genomic_DNA"/>
</dbReference>
<name>A0ABR4PKQ8_9HELO</name>
<evidence type="ECO:0000313" key="2">
    <source>
        <dbReference type="EMBL" id="KAL3423909.1"/>
    </source>
</evidence>
<dbReference type="PANTHER" id="PTHR46411">
    <property type="entry name" value="FAMILY ATPASE, PUTATIVE-RELATED"/>
    <property type="match status" value="1"/>
</dbReference>
<feature type="region of interest" description="Disordered" evidence="1">
    <location>
        <begin position="229"/>
        <end position="254"/>
    </location>
</feature>
<feature type="compositionally biased region" description="Pro residues" evidence="1">
    <location>
        <begin position="83"/>
        <end position="92"/>
    </location>
</feature>
<feature type="compositionally biased region" description="Polar residues" evidence="1">
    <location>
        <begin position="37"/>
        <end position="49"/>
    </location>
</feature>
<protein>
    <submittedName>
        <fullName evidence="2">Uncharacterized protein</fullName>
    </submittedName>
</protein>